<dbReference type="Gene3D" id="2.30.110.10">
    <property type="entry name" value="Electron Transport, Fmn-binding Protein, Chain A"/>
    <property type="match status" value="2"/>
</dbReference>
<dbReference type="InterPro" id="IPR012349">
    <property type="entry name" value="Split_barrel_FMN-bd"/>
</dbReference>
<organism evidence="2 3">
    <name type="scientific">Mycolicibacterium tusciae</name>
    <dbReference type="NCBI Taxonomy" id="75922"/>
    <lineage>
        <taxon>Bacteria</taxon>
        <taxon>Bacillati</taxon>
        <taxon>Actinomycetota</taxon>
        <taxon>Actinomycetes</taxon>
        <taxon>Mycobacteriales</taxon>
        <taxon>Mycobacteriaceae</taxon>
        <taxon>Mycolicibacterium</taxon>
    </lineage>
</organism>
<gene>
    <name evidence="2" type="ORF">BST47_07735</name>
</gene>
<sequence>MTAQTGFHDGELAVQDRAGVRAQAARLGEAMLSTPDLNGGMGAFLAARDFAVLTARDADGRLWTSPLLSSPGFLQAHDHELKVHALPSPGDPLHDLAAEQPVGLLAIEFATRRRVRVNGTLALVGDDGLLLAVEQAYGNCPKYIHPRHLEHSDTAAPAIERSPALSAEHAQLIAGADTFFLGTIHPTRGADASHRGGPPGFVRVEGNRLWWPDYPGNNMFNSFGNLAVDPSAALLFIDFDTGTTLHISGTATVEWVTPSDIDGGTGRRVSLTVESVVWGARW</sequence>
<feature type="domain" description="Pyridoxamine 5'-phosphate oxidase N-terminal" evidence="1">
    <location>
        <begin position="166"/>
        <end position="254"/>
    </location>
</feature>
<reference evidence="2 3" key="1">
    <citation type="submission" date="2017-02" db="EMBL/GenBank/DDBJ databases">
        <title>The new phylogeny of genus Mycobacterium.</title>
        <authorList>
            <person name="Tortoli E."/>
            <person name="Trovato A."/>
            <person name="Cirillo D.M."/>
        </authorList>
    </citation>
    <scope>NUCLEOTIDE SEQUENCE [LARGE SCALE GENOMIC DNA]</scope>
    <source>
        <strain evidence="2 3">DSM 44338</strain>
    </source>
</reference>
<evidence type="ECO:0000259" key="1">
    <source>
        <dbReference type="Pfam" id="PF01243"/>
    </source>
</evidence>
<dbReference type="PANTHER" id="PTHR42815:SF2">
    <property type="entry name" value="FAD-BINDING, PUTATIVE (AFU_ORTHOLOGUE AFUA_6G07600)-RELATED"/>
    <property type="match status" value="1"/>
</dbReference>
<dbReference type="OrthoDB" id="9786134at2"/>
<accession>A0A1X0JVP6</accession>
<proteinExistence type="predicted"/>
<dbReference type="AlphaFoldDB" id="A0A1X0JVP6"/>
<dbReference type="RefSeq" id="WP_083124905.1">
    <property type="nucleotide sequence ID" value="NZ_MVIM01000003.1"/>
</dbReference>
<dbReference type="InterPro" id="IPR011576">
    <property type="entry name" value="Pyridox_Oxase_N"/>
</dbReference>
<dbReference type="EMBL" id="MVIM01000003">
    <property type="protein sequence ID" value="ORB66948.1"/>
    <property type="molecule type" value="Genomic_DNA"/>
</dbReference>
<evidence type="ECO:0000313" key="3">
    <source>
        <dbReference type="Proteomes" id="UP000192411"/>
    </source>
</evidence>
<name>A0A1X0JVP6_9MYCO</name>
<keyword evidence="3" id="KW-1185">Reference proteome</keyword>
<evidence type="ECO:0000313" key="2">
    <source>
        <dbReference type="EMBL" id="ORB66948.1"/>
    </source>
</evidence>
<dbReference type="STRING" id="75922.BST47_07735"/>
<dbReference type="SUPFAM" id="SSF50475">
    <property type="entry name" value="FMN-binding split barrel"/>
    <property type="match status" value="2"/>
</dbReference>
<dbReference type="Pfam" id="PF01243">
    <property type="entry name" value="PNPOx_N"/>
    <property type="match status" value="1"/>
</dbReference>
<dbReference type="PANTHER" id="PTHR42815">
    <property type="entry name" value="FAD-BINDING, PUTATIVE (AFU_ORTHOLOGUE AFUA_6G07600)-RELATED"/>
    <property type="match status" value="1"/>
</dbReference>
<protein>
    <submittedName>
        <fullName evidence="2">Pyridoxamine 5'-phosphate oxidase</fullName>
    </submittedName>
</protein>
<comment type="caution">
    <text evidence="2">The sequence shown here is derived from an EMBL/GenBank/DDBJ whole genome shotgun (WGS) entry which is preliminary data.</text>
</comment>
<dbReference type="Proteomes" id="UP000192411">
    <property type="component" value="Unassembled WGS sequence"/>
</dbReference>